<comment type="caution">
    <text evidence="1">The sequence shown here is derived from an EMBL/GenBank/DDBJ whole genome shotgun (WGS) entry which is preliminary data.</text>
</comment>
<evidence type="ECO:0000313" key="1">
    <source>
        <dbReference type="EMBL" id="EMD81892.1"/>
    </source>
</evidence>
<organism evidence="1 2">
    <name type="scientific">Pacificimonas flava</name>
    <dbReference type="NCBI Taxonomy" id="1234595"/>
    <lineage>
        <taxon>Bacteria</taxon>
        <taxon>Pseudomonadati</taxon>
        <taxon>Pseudomonadota</taxon>
        <taxon>Alphaproteobacteria</taxon>
        <taxon>Sphingomonadales</taxon>
        <taxon>Sphingosinicellaceae</taxon>
        <taxon>Pacificimonas</taxon>
    </lineage>
</organism>
<evidence type="ECO:0000313" key="2">
    <source>
        <dbReference type="Proteomes" id="UP000011717"/>
    </source>
</evidence>
<protein>
    <submittedName>
        <fullName evidence="1">Uncharacterized protein</fullName>
    </submittedName>
</protein>
<accession>M2U1P1</accession>
<gene>
    <name evidence="1" type="ORF">C725_2681</name>
</gene>
<reference evidence="1 2" key="1">
    <citation type="journal article" date="2013" name="Genome Announc.">
        <title>Draft Genome Sequence of Strain JLT2015T, Belonging to the Family Sphingomonadaceae of the Alphaproteobacteria.</title>
        <authorList>
            <person name="Tang K."/>
            <person name="Liu K."/>
            <person name="Li S."/>
            <person name="Jiao N."/>
        </authorList>
    </citation>
    <scope>NUCLEOTIDE SEQUENCE [LARGE SCALE GENOMIC DNA]</scope>
    <source>
        <strain evidence="1 2">JLT2015</strain>
    </source>
</reference>
<proteinExistence type="predicted"/>
<keyword evidence="2" id="KW-1185">Reference proteome</keyword>
<dbReference type="RefSeq" id="WP_008603645.1">
    <property type="nucleotide sequence ID" value="NZ_AMRV01000012.1"/>
</dbReference>
<dbReference type="AlphaFoldDB" id="M2U1P1"/>
<dbReference type="Proteomes" id="UP000011717">
    <property type="component" value="Unassembled WGS sequence"/>
</dbReference>
<name>M2U1P1_9SPHN</name>
<sequence>MTEKIDDETRIEADRTAKSVVRRAPRWFKEGIAERLSPEALARTANAWADRKYHGDIPLKSRDGYVLRKRETATAATGLLAAAHSRLTPGDVPKSRDELYRLLDFLIVTPFVPAAKKDAKTVRRIALQPLTALVQSDALDLHCDDLFSLRGGHPELYNAYVRGDFTAAKKFVKKIAGGDERKRVIVIGARQRILWGLWDIHRASAASRDVSRRLVPWFLRPLVGGKTTASAMINAMLSLSSAADRVFTAHDTAQRHGRDKTNLSGPSGIVLGPLVSAASPIEHMLPGPQKAEVLSVTADVRQRIQSKHDQLELMLKDPERSPHQTIHEHHFGGLDELAALFMVSYRFAEDEKAMLAVITGKADPDRLFNVAPRAWPREIDDKLVARVLHLLAAYREATLGNCANGYDSDKIWNNTRARDRAAAFMTMLATSDVLTSGVQRAASMFDLSHQARK</sequence>
<dbReference type="EMBL" id="AMRV01000012">
    <property type="protein sequence ID" value="EMD81892.1"/>
    <property type="molecule type" value="Genomic_DNA"/>
</dbReference>